<dbReference type="InterPro" id="IPR058323">
    <property type="entry name" value="DUF8010"/>
</dbReference>
<dbReference type="RefSeq" id="WP_353650995.1">
    <property type="nucleotide sequence ID" value="NZ_CP159218.1"/>
</dbReference>
<feature type="domain" description="DUF8010" evidence="1">
    <location>
        <begin position="3"/>
        <end position="95"/>
    </location>
</feature>
<organism evidence="3">
    <name type="scientific">Nakamurella sp. A5-74</name>
    <dbReference type="NCBI Taxonomy" id="3158264"/>
    <lineage>
        <taxon>Bacteria</taxon>
        <taxon>Bacillati</taxon>
        <taxon>Actinomycetota</taxon>
        <taxon>Actinomycetes</taxon>
        <taxon>Nakamurellales</taxon>
        <taxon>Nakamurellaceae</taxon>
        <taxon>Nakamurella</taxon>
    </lineage>
</organism>
<dbReference type="Pfam" id="PF26035">
    <property type="entry name" value="DUF8010"/>
    <property type="match status" value="1"/>
</dbReference>
<evidence type="ECO:0000313" key="3">
    <source>
        <dbReference type="EMBL" id="XCG65390.1"/>
    </source>
</evidence>
<name>A0AAU8DSV2_9ACTN</name>
<gene>
    <name evidence="3" type="ORF">ABLG96_08955</name>
</gene>
<dbReference type="EMBL" id="CP159218">
    <property type="protein sequence ID" value="XCG65390.1"/>
    <property type="molecule type" value="Genomic_DNA"/>
</dbReference>
<sequence>MSVLAPESTADRDDAAAFAGRVARWDPLGPVRIRLDNELVRLWATTPFDTLVMRAIRGRIEPSDVTVHAGNLLTALAVQTGAEVDPGTVIDSQWRAQLPPPGGFIAVDTVPAMVLGEIADRGVEQAKNNPGPAGGASTALLDSEAMTVSGNGMRVFIPMRVLLALSGMGFAPLVADEPVKVSATDAWLRLDARFGSVLRRRHALLPLLF</sequence>
<evidence type="ECO:0000259" key="2">
    <source>
        <dbReference type="Pfam" id="PF26572"/>
    </source>
</evidence>
<dbReference type="AlphaFoldDB" id="A0AAU8DSV2"/>
<dbReference type="InterPro" id="IPR058498">
    <property type="entry name" value="DUF8185"/>
</dbReference>
<feature type="domain" description="DUF8185" evidence="2">
    <location>
        <begin position="99"/>
        <end position="203"/>
    </location>
</feature>
<accession>A0AAU8DSV2</accession>
<protein>
    <submittedName>
        <fullName evidence="3">Uncharacterized protein</fullName>
    </submittedName>
</protein>
<dbReference type="Pfam" id="PF26572">
    <property type="entry name" value="DUF8185"/>
    <property type="match status" value="1"/>
</dbReference>
<reference evidence="3" key="1">
    <citation type="submission" date="2024-05" db="EMBL/GenBank/DDBJ databases">
        <authorList>
            <person name="Cai S.Y."/>
            <person name="Jin L.M."/>
            <person name="Li H.R."/>
        </authorList>
    </citation>
    <scope>NUCLEOTIDE SEQUENCE</scope>
    <source>
        <strain evidence="3">A5-74</strain>
    </source>
</reference>
<proteinExistence type="predicted"/>
<evidence type="ECO:0000259" key="1">
    <source>
        <dbReference type="Pfam" id="PF26035"/>
    </source>
</evidence>